<feature type="transmembrane region" description="Helical" evidence="1">
    <location>
        <begin position="138"/>
        <end position="160"/>
    </location>
</feature>
<dbReference type="Pfam" id="PF06177">
    <property type="entry name" value="QueT"/>
    <property type="match status" value="1"/>
</dbReference>
<evidence type="ECO:0008006" key="4">
    <source>
        <dbReference type="Google" id="ProtNLM"/>
    </source>
</evidence>
<keyword evidence="1" id="KW-1133">Transmembrane helix</keyword>
<dbReference type="PANTHER" id="PTHR40044:SF1">
    <property type="entry name" value="INTEGRAL MEMBRANE PROTEIN"/>
    <property type="match status" value="1"/>
</dbReference>
<evidence type="ECO:0000313" key="2">
    <source>
        <dbReference type="EMBL" id="APM37748.1"/>
    </source>
</evidence>
<dbReference type="EMBL" id="CP018335">
    <property type="protein sequence ID" value="APM37748.1"/>
    <property type="molecule type" value="Genomic_DNA"/>
</dbReference>
<feature type="transmembrane region" description="Helical" evidence="1">
    <location>
        <begin position="54"/>
        <end position="75"/>
    </location>
</feature>
<keyword evidence="1" id="KW-0812">Transmembrane</keyword>
<gene>
    <name evidence="2" type="ORF">BS101_02800</name>
</gene>
<dbReference type="OrthoDB" id="1706970at2"/>
<keyword evidence="1" id="KW-0472">Membrane</keyword>
<feature type="transmembrane region" description="Helical" evidence="1">
    <location>
        <begin position="112"/>
        <end position="132"/>
    </location>
</feature>
<feature type="transmembrane region" description="Helical" evidence="1">
    <location>
        <begin position="21"/>
        <end position="42"/>
    </location>
</feature>
<accession>A0A1L5F403</accession>
<dbReference type="PANTHER" id="PTHR40044">
    <property type="entry name" value="INTEGRAL MEMBRANE PROTEIN-RELATED"/>
    <property type="match status" value="1"/>
</dbReference>
<dbReference type="Proteomes" id="UP000184604">
    <property type="component" value="Chromosome"/>
</dbReference>
<feature type="transmembrane region" description="Helical" evidence="1">
    <location>
        <begin position="87"/>
        <end position="105"/>
    </location>
</feature>
<evidence type="ECO:0000256" key="1">
    <source>
        <dbReference type="SAM" id="Phobius"/>
    </source>
</evidence>
<sequence>MQYEKKDIFRNKKSLSKINKIAISGIVIAIYVVVMYFTQSFAFMQFQIRIATSLYGLSAIFPFLILPMGLSNLISNTLMGGLGLPDMLGGAIVGIITSLLVYLISKYKFNDWLIALPIILIPGFGVPIWLSYLLHIKYMVLVCSLLVGQIIPAILAVFLVKQLRKFY</sequence>
<protein>
    <recommendedName>
        <fullName evidence="4">QueT transporter family protein</fullName>
    </recommendedName>
</protein>
<name>A0A1L5F403_CLOKL</name>
<dbReference type="AlphaFoldDB" id="A0A1L5F403"/>
<evidence type="ECO:0000313" key="3">
    <source>
        <dbReference type="Proteomes" id="UP000184604"/>
    </source>
</evidence>
<reference evidence="2 3" key="1">
    <citation type="submission" date="2016-12" db="EMBL/GenBank/DDBJ databases">
        <title>Complete genome sequence of Clostridium kluyveri JZZ isolated from the pit mud of a Chinese flavor liquor-making factory.</title>
        <authorList>
            <person name="Wang Y."/>
        </authorList>
    </citation>
    <scope>NUCLEOTIDE SEQUENCE [LARGE SCALE GENOMIC DNA]</scope>
    <source>
        <strain evidence="2 3">JZZ</strain>
    </source>
</reference>
<proteinExistence type="predicted"/>
<dbReference type="InterPro" id="IPR010387">
    <property type="entry name" value="QueT"/>
</dbReference>
<dbReference type="RefSeq" id="WP_073537434.1">
    <property type="nucleotide sequence ID" value="NZ_CP018335.1"/>
</dbReference>
<organism evidence="2 3">
    <name type="scientific">Clostridium kluyveri</name>
    <dbReference type="NCBI Taxonomy" id="1534"/>
    <lineage>
        <taxon>Bacteria</taxon>
        <taxon>Bacillati</taxon>
        <taxon>Bacillota</taxon>
        <taxon>Clostridia</taxon>
        <taxon>Eubacteriales</taxon>
        <taxon>Clostridiaceae</taxon>
        <taxon>Clostridium</taxon>
    </lineage>
</organism>